<organism evidence="1 2">
    <name type="scientific">Dentipellis fragilis</name>
    <dbReference type="NCBI Taxonomy" id="205917"/>
    <lineage>
        <taxon>Eukaryota</taxon>
        <taxon>Fungi</taxon>
        <taxon>Dikarya</taxon>
        <taxon>Basidiomycota</taxon>
        <taxon>Agaricomycotina</taxon>
        <taxon>Agaricomycetes</taxon>
        <taxon>Russulales</taxon>
        <taxon>Hericiaceae</taxon>
        <taxon>Dentipellis</taxon>
    </lineage>
</organism>
<reference evidence="1 2" key="1">
    <citation type="submission" date="2019-02" db="EMBL/GenBank/DDBJ databases">
        <title>Genome sequencing of the rare red list fungi Dentipellis fragilis.</title>
        <authorList>
            <person name="Buettner E."/>
            <person name="Kellner H."/>
        </authorList>
    </citation>
    <scope>NUCLEOTIDE SEQUENCE [LARGE SCALE GENOMIC DNA]</scope>
    <source>
        <strain evidence="1 2">DSM 105465</strain>
    </source>
</reference>
<evidence type="ECO:0000313" key="2">
    <source>
        <dbReference type="Proteomes" id="UP000298327"/>
    </source>
</evidence>
<gene>
    <name evidence="1" type="ORF">EVG20_g1508</name>
</gene>
<dbReference type="Proteomes" id="UP000298327">
    <property type="component" value="Unassembled WGS sequence"/>
</dbReference>
<accession>A0A4Y9ZCI4</accession>
<proteinExistence type="predicted"/>
<keyword evidence="2" id="KW-1185">Reference proteome</keyword>
<comment type="caution">
    <text evidence="1">The sequence shown here is derived from an EMBL/GenBank/DDBJ whole genome shotgun (WGS) entry which is preliminary data.</text>
</comment>
<dbReference type="AlphaFoldDB" id="A0A4Y9ZCI4"/>
<protein>
    <submittedName>
        <fullName evidence="1">Uncharacterized protein</fullName>
    </submittedName>
</protein>
<evidence type="ECO:0000313" key="1">
    <source>
        <dbReference type="EMBL" id="TFY71498.1"/>
    </source>
</evidence>
<sequence length="124" mass="13943">MSRLPQASPAAHASYGSGFYPLDMSTPHQKIAFQFILSTPVLPSYRAKSLQYLHVNRSLLRLDRPLCSSRPHPLCVYADPDWLASRLVLQVPYRASRIAMHIRLSVPHSRELELALAVALPSVR</sequence>
<dbReference type="EMBL" id="SEOQ01000049">
    <property type="protein sequence ID" value="TFY71498.1"/>
    <property type="molecule type" value="Genomic_DNA"/>
</dbReference>
<name>A0A4Y9ZCI4_9AGAM</name>